<feature type="non-terminal residue" evidence="2">
    <location>
        <position position="100"/>
    </location>
</feature>
<reference evidence="2" key="1">
    <citation type="submission" date="2021-02" db="EMBL/GenBank/DDBJ databases">
        <authorList>
            <person name="Nowell W R."/>
        </authorList>
    </citation>
    <scope>NUCLEOTIDE SEQUENCE</scope>
</reference>
<name>A0A8S2IHI0_9BILA</name>
<gene>
    <name evidence="1" type="ORF">OVA965_LOCUS12608</name>
    <name evidence="2" type="ORF">TMI583_LOCUS12612</name>
</gene>
<sequence>MSGWSNFDGKYIGNFQQYQQFDSQRASSTTSDTPTTLGEIKNEKLQKCLSRCENMVLTKEDVDVTHGLWSQILPLLGTPPTAAADPVELDAYLSMFLTGE</sequence>
<comment type="caution">
    <text evidence="2">The sequence shown here is derived from an EMBL/GenBank/DDBJ whole genome shotgun (WGS) entry which is preliminary data.</text>
</comment>
<dbReference type="Proteomes" id="UP000677228">
    <property type="component" value="Unassembled WGS sequence"/>
</dbReference>
<dbReference type="EMBL" id="CAJNOK010005107">
    <property type="protein sequence ID" value="CAF0960452.1"/>
    <property type="molecule type" value="Genomic_DNA"/>
</dbReference>
<accession>A0A8S2IHI0</accession>
<evidence type="ECO:0000313" key="2">
    <source>
        <dbReference type="EMBL" id="CAF3733343.1"/>
    </source>
</evidence>
<dbReference type="EMBL" id="CAJOBA010005112">
    <property type="protein sequence ID" value="CAF3733343.1"/>
    <property type="molecule type" value="Genomic_DNA"/>
</dbReference>
<dbReference type="AlphaFoldDB" id="A0A8S2IHI0"/>
<protein>
    <submittedName>
        <fullName evidence="2">Uncharacterized protein</fullName>
    </submittedName>
</protein>
<evidence type="ECO:0000313" key="3">
    <source>
        <dbReference type="Proteomes" id="UP000682733"/>
    </source>
</evidence>
<proteinExistence type="predicted"/>
<dbReference type="Proteomes" id="UP000682733">
    <property type="component" value="Unassembled WGS sequence"/>
</dbReference>
<evidence type="ECO:0000313" key="1">
    <source>
        <dbReference type="EMBL" id="CAF0960452.1"/>
    </source>
</evidence>
<organism evidence="2 3">
    <name type="scientific">Didymodactylos carnosus</name>
    <dbReference type="NCBI Taxonomy" id="1234261"/>
    <lineage>
        <taxon>Eukaryota</taxon>
        <taxon>Metazoa</taxon>
        <taxon>Spiralia</taxon>
        <taxon>Gnathifera</taxon>
        <taxon>Rotifera</taxon>
        <taxon>Eurotatoria</taxon>
        <taxon>Bdelloidea</taxon>
        <taxon>Philodinida</taxon>
        <taxon>Philodinidae</taxon>
        <taxon>Didymodactylos</taxon>
    </lineage>
</organism>